<protein>
    <submittedName>
        <fullName evidence="2">Uncharacterized protein</fullName>
    </submittedName>
</protein>
<proteinExistence type="predicted"/>
<feature type="compositionally biased region" description="Basic and acidic residues" evidence="1">
    <location>
        <begin position="81"/>
        <end position="91"/>
    </location>
</feature>
<feature type="region of interest" description="Disordered" evidence="1">
    <location>
        <begin position="81"/>
        <end position="103"/>
    </location>
</feature>
<evidence type="ECO:0000313" key="3">
    <source>
        <dbReference type="Proteomes" id="UP000322927"/>
    </source>
</evidence>
<name>A0A5P2C6X4_STRVZ</name>
<evidence type="ECO:0000256" key="1">
    <source>
        <dbReference type="SAM" id="MobiDB-lite"/>
    </source>
</evidence>
<dbReference type="RefSeq" id="WP_150220641.1">
    <property type="nucleotide sequence ID" value="NZ_CP029192.1"/>
</dbReference>
<gene>
    <name evidence="2" type="ORF">DEJ48_38045</name>
</gene>
<organism evidence="2 3">
    <name type="scientific">Streptomyces venezuelae</name>
    <dbReference type="NCBI Taxonomy" id="54571"/>
    <lineage>
        <taxon>Bacteria</taxon>
        <taxon>Bacillati</taxon>
        <taxon>Actinomycetota</taxon>
        <taxon>Actinomycetes</taxon>
        <taxon>Kitasatosporales</taxon>
        <taxon>Streptomycetaceae</taxon>
        <taxon>Streptomyces</taxon>
    </lineage>
</organism>
<dbReference type="EMBL" id="CP029192">
    <property type="protein sequence ID" value="QES38454.1"/>
    <property type="molecule type" value="Genomic_DNA"/>
</dbReference>
<dbReference type="Proteomes" id="UP000322927">
    <property type="component" value="Chromosome"/>
</dbReference>
<sequence>MSDSSDPMDASTALVTAADVTLEPIGARALLVDRDVLLVPDPPPLLVDPPGALVAVITPVPEGSGPVERIGVADVEHLVQGEGQDQDREEGLGLGQGRGEPSSGVLASVVRLSGPSRYVVRAEPATQQRLAEALRAEDGDLWAAMRDLGYDSPVPARPRKAGPTTLSEDRLDALAAGPCRVIRTCLPHPPHPDTPHAPTGP</sequence>
<accession>A0A5P2C6X4</accession>
<dbReference type="OrthoDB" id="4236455at2"/>
<reference evidence="2 3" key="1">
    <citation type="submission" date="2018-05" db="EMBL/GenBank/DDBJ databases">
        <title>Streptomyces venezuelae.</title>
        <authorList>
            <person name="Kim W."/>
            <person name="Lee N."/>
            <person name="Cho B.-K."/>
        </authorList>
    </citation>
    <scope>NUCLEOTIDE SEQUENCE [LARGE SCALE GENOMIC DNA]</scope>
    <source>
        <strain evidence="2 3">ATCC 14584</strain>
    </source>
</reference>
<evidence type="ECO:0000313" key="2">
    <source>
        <dbReference type="EMBL" id="QES38454.1"/>
    </source>
</evidence>
<dbReference type="AlphaFoldDB" id="A0A5P2C6X4"/>